<dbReference type="RefSeq" id="WP_183212526.1">
    <property type="nucleotide sequence ID" value="NZ_JACHOR010000002.1"/>
</dbReference>
<organism evidence="1 2">
    <name type="scientific">Brevundimonas variabilis</name>
    <dbReference type="NCBI Taxonomy" id="74312"/>
    <lineage>
        <taxon>Bacteria</taxon>
        <taxon>Pseudomonadati</taxon>
        <taxon>Pseudomonadota</taxon>
        <taxon>Alphaproteobacteria</taxon>
        <taxon>Caulobacterales</taxon>
        <taxon>Caulobacteraceae</taxon>
        <taxon>Brevundimonas</taxon>
    </lineage>
</organism>
<comment type="caution">
    <text evidence="1">The sequence shown here is derived from an EMBL/GenBank/DDBJ whole genome shotgun (WGS) entry which is preliminary data.</text>
</comment>
<dbReference type="AlphaFoldDB" id="A0A7W9FDL8"/>
<gene>
    <name evidence="1" type="ORF">GGR13_001125</name>
</gene>
<keyword evidence="2" id="KW-1185">Reference proteome</keyword>
<dbReference type="EMBL" id="JACHOR010000002">
    <property type="protein sequence ID" value="MBB5745541.1"/>
    <property type="molecule type" value="Genomic_DNA"/>
</dbReference>
<name>A0A7W9FDL8_9CAUL</name>
<accession>A0A7W9FDL8</accession>
<protein>
    <submittedName>
        <fullName evidence="1">Uncharacterized protein</fullName>
    </submittedName>
</protein>
<reference evidence="1 2" key="1">
    <citation type="submission" date="2020-08" db="EMBL/GenBank/DDBJ databases">
        <title>Genomic Encyclopedia of Type Strains, Phase IV (KMG-IV): sequencing the most valuable type-strain genomes for metagenomic binning, comparative biology and taxonomic classification.</title>
        <authorList>
            <person name="Goeker M."/>
        </authorList>
    </citation>
    <scope>NUCLEOTIDE SEQUENCE [LARGE SCALE GENOMIC DNA]</scope>
    <source>
        <strain evidence="1 2">DSM 4737</strain>
    </source>
</reference>
<evidence type="ECO:0000313" key="1">
    <source>
        <dbReference type="EMBL" id="MBB5745541.1"/>
    </source>
</evidence>
<sequence length="68" mass="8125">MLPPWIAFPDLGRTSIAWRRGDGADYLDDFHRMLDALSPVERDAYEAAHPEQDEWYGFYAYFRERPWS</sequence>
<dbReference type="Proteomes" id="UP000545037">
    <property type="component" value="Unassembled WGS sequence"/>
</dbReference>
<evidence type="ECO:0000313" key="2">
    <source>
        <dbReference type="Proteomes" id="UP000545037"/>
    </source>
</evidence>
<proteinExistence type="predicted"/>